<gene>
    <name evidence="1" type="ORF">S01H1_45370</name>
</gene>
<evidence type="ECO:0000313" key="1">
    <source>
        <dbReference type="EMBL" id="GAG00217.1"/>
    </source>
</evidence>
<organism evidence="1">
    <name type="scientific">marine sediment metagenome</name>
    <dbReference type="NCBI Taxonomy" id="412755"/>
    <lineage>
        <taxon>unclassified sequences</taxon>
        <taxon>metagenomes</taxon>
        <taxon>ecological metagenomes</taxon>
    </lineage>
</organism>
<feature type="non-terminal residue" evidence="1">
    <location>
        <position position="81"/>
    </location>
</feature>
<reference evidence="1" key="1">
    <citation type="journal article" date="2014" name="Front. Microbiol.">
        <title>High frequency of phylogenetically diverse reductive dehalogenase-homologous genes in deep subseafloor sedimentary metagenomes.</title>
        <authorList>
            <person name="Kawai M."/>
            <person name="Futagami T."/>
            <person name="Toyoda A."/>
            <person name="Takaki Y."/>
            <person name="Nishi S."/>
            <person name="Hori S."/>
            <person name="Arai W."/>
            <person name="Tsubouchi T."/>
            <person name="Morono Y."/>
            <person name="Uchiyama I."/>
            <person name="Ito T."/>
            <person name="Fujiyama A."/>
            <person name="Inagaki F."/>
            <person name="Takami H."/>
        </authorList>
    </citation>
    <scope>NUCLEOTIDE SEQUENCE</scope>
    <source>
        <strain evidence="1">Expedition CK06-06</strain>
    </source>
</reference>
<protein>
    <submittedName>
        <fullName evidence="1">Uncharacterized protein</fullName>
    </submittedName>
</protein>
<dbReference type="InterPro" id="IPR025529">
    <property type="entry name" value="DUF4416"/>
</dbReference>
<dbReference type="Pfam" id="PF14385">
    <property type="entry name" value="DUF4416"/>
    <property type="match status" value="1"/>
</dbReference>
<name>X0ULP9_9ZZZZ</name>
<dbReference type="EMBL" id="BARS01028987">
    <property type="protein sequence ID" value="GAG00217.1"/>
    <property type="molecule type" value="Genomic_DNA"/>
</dbReference>
<sequence>MDWGRATAVDAWGPIALSSDAFDFTETDYYQATMGAKLTKQFLAFERLGDPGDLPRIKRQTNEWEAIYAKMESQGRGGKGG</sequence>
<comment type="caution">
    <text evidence="1">The sequence shown here is derived from an EMBL/GenBank/DDBJ whole genome shotgun (WGS) entry which is preliminary data.</text>
</comment>
<proteinExistence type="predicted"/>
<dbReference type="AlphaFoldDB" id="X0ULP9"/>
<accession>X0ULP9</accession>